<proteinExistence type="predicted"/>
<comment type="caution">
    <text evidence="3">The sequence shown here is derived from an EMBL/GenBank/DDBJ whole genome shotgun (WGS) entry which is preliminary data.</text>
</comment>
<accession>A0A4R3MSW0</accession>
<feature type="transmembrane region" description="Helical" evidence="1">
    <location>
        <begin position="6"/>
        <end position="29"/>
    </location>
</feature>
<sequence length="282" mass="32099">MNSYAGIFLFILSLLLFGVIVGGFAFSIIKTRNKKVRYLIGTHIGKRAIQQDSISILEPLDGNKVDCIALLSDGMSRLNYGEYASRYVVSQMSKKLLEMKDICKDIEALKKEVYSISYNLFQESLQKGPMGATLIICLIKKGYLYWLSVGDSRIFMLRNNELIQLNETHDYFNFLLEKVMAEETTKAEAVFDAQCQNITSYMGQKVLNQIDYNLQPYKLKKYDKLFICTDGITKSLSKEDIKSVLNNTESNNVVGSIIEKVINYNLPDQDNMSTVLIEYLGE</sequence>
<dbReference type="InterPro" id="IPR001932">
    <property type="entry name" value="PPM-type_phosphatase-like_dom"/>
</dbReference>
<gene>
    <name evidence="3" type="ORF">EDC18_102140</name>
</gene>
<dbReference type="Gene3D" id="3.60.40.10">
    <property type="entry name" value="PPM-type phosphatase domain"/>
    <property type="match status" value="1"/>
</dbReference>
<dbReference type="CDD" id="cd00143">
    <property type="entry name" value="PP2Cc"/>
    <property type="match status" value="1"/>
</dbReference>
<feature type="domain" description="PPM-type phosphatase" evidence="2">
    <location>
        <begin position="37"/>
        <end position="279"/>
    </location>
</feature>
<dbReference type="SUPFAM" id="SSF81606">
    <property type="entry name" value="PP2C-like"/>
    <property type="match status" value="1"/>
</dbReference>
<organism evidence="3 4">
    <name type="scientific">Natranaerovirga pectinivora</name>
    <dbReference type="NCBI Taxonomy" id="682400"/>
    <lineage>
        <taxon>Bacteria</taxon>
        <taxon>Bacillati</taxon>
        <taxon>Bacillota</taxon>
        <taxon>Clostridia</taxon>
        <taxon>Lachnospirales</taxon>
        <taxon>Natranaerovirgaceae</taxon>
        <taxon>Natranaerovirga</taxon>
    </lineage>
</organism>
<dbReference type="PROSITE" id="PS51746">
    <property type="entry name" value="PPM_2"/>
    <property type="match status" value="1"/>
</dbReference>
<dbReference type="SMART" id="SM00332">
    <property type="entry name" value="PP2Cc"/>
    <property type="match status" value="1"/>
</dbReference>
<name>A0A4R3MSW0_9FIRM</name>
<dbReference type="RefSeq" id="WP_165878459.1">
    <property type="nucleotide sequence ID" value="NZ_SMAL01000002.1"/>
</dbReference>
<evidence type="ECO:0000313" key="3">
    <source>
        <dbReference type="EMBL" id="TCT16124.1"/>
    </source>
</evidence>
<dbReference type="SMART" id="SM00331">
    <property type="entry name" value="PP2C_SIG"/>
    <property type="match status" value="1"/>
</dbReference>
<evidence type="ECO:0000313" key="4">
    <source>
        <dbReference type="Proteomes" id="UP000294902"/>
    </source>
</evidence>
<protein>
    <submittedName>
        <fullName evidence="3">Serine/threonine protein phosphatase PrpC</fullName>
    </submittedName>
</protein>
<keyword evidence="1" id="KW-1133">Transmembrane helix</keyword>
<dbReference type="Proteomes" id="UP000294902">
    <property type="component" value="Unassembled WGS sequence"/>
</dbReference>
<keyword evidence="1" id="KW-0472">Membrane</keyword>
<reference evidence="3 4" key="1">
    <citation type="submission" date="2019-03" db="EMBL/GenBank/DDBJ databases">
        <title>Genomic Encyclopedia of Type Strains, Phase IV (KMG-IV): sequencing the most valuable type-strain genomes for metagenomic binning, comparative biology and taxonomic classification.</title>
        <authorList>
            <person name="Goeker M."/>
        </authorList>
    </citation>
    <scope>NUCLEOTIDE SEQUENCE [LARGE SCALE GENOMIC DNA]</scope>
    <source>
        <strain evidence="3 4">DSM 24629</strain>
    </source>
</reference>
<evidence type="ECO:0000256" key="1">
    <source>
        <dbReference type="SAM" id="Phobius"/>
    </source>
</evidence>
<dbReference type="Pfam" id="PF13672">
    <property type="entry name" value="PP2C_2"/>
    <property type="match status" value="1"/>
</dbReference>
<dbReference type="AlphaFoldDB" id="A0A4R3MSW0"/>
<evidence type="ECO:0000259" key="2">
    <source>
        <dbReference type="PROSITE" id="PS51746"/>
    </source>
</evidence>
<keyword evidence="1" id="KW-0812">Transmembrane</keyword>
<keyword evidence="4" id="KW-1185">Reference proteome</keyword>
<dbReference type="InterPro" id="IPR036457">
    <property type="entry name" value="PPM-type-like_dom_sf"/>
</dbReference>
<dbReference type="EMBL" id="SMAL01000002">
    <property type="protein sequence ID" value="TCT16124.1"/>
    <property type="molecule type" value="Genomic_DNA"/>
</dbReference>